<evidence type="ECO:0000313" key="2">
    <source>
        <dbReference type="EMBL" id="MBO8459239.1"/>
    </source>
</evidence>
<dbReference type="Pfam" id="PF18962">
    <property type="entry name" value="Por_Secre_tail"/>
    <property type="match status" value="1"/>
</dbReference>
<dbReference type="EMBL" id="JADIMG010000030">
    <property type="protein sequence ID" value="MBO8459239.1"/>
    <property type="molecule type" value="Genomic_DNA"/>
</dbReference>
<dbReference type="NCBIfam" id="TIGR04183">
    <property type="entry name" value="Por_Secre_tail"/>
    <property type="match status" value="1"/>
</dbReference>
<name>A0A9D9HS22_9BACT</name>
<gene>
    <name evidence="2" type="ORF">IAA73_02760</name>
</gene>
<evidence type="ECO:0000313" key="3">
    <source>
        <dbReference type="Proteomes" id="UP000823641"/>
    </source>
</evidence>
<evidence type="ECO:0000259" key="1">
    <source>
        <dbReference type="Pfam" id="PF18962"/>
    </source>
</evidence>
<dbReference type="Proteomes" id="UP000823641">
    <property type="component" value="Unassembled WGS sequence"/>
</dbReference>
<reference evidence="2" key="1">
    <citation type="submission" date="2020-10" db="EMBL/GenBank/DDBJ databases">
        <authorList>
            <person name="Gilroy R."/>
        </authorList>
    </citation>
    <scope>NUCLEOTIDE SEQUENCE</scope>
    <source>
        <strain evidence="2">G3-3990</strain>
    </source>
</reference>
<feature type="domain" description="Secretion system C-terminal sorting" evidence="1">
    <location>
        <begin position="115"/>
        <end position="184"/>
    </location>
</feature>
<dbReference type="InterPro" id="IPR026444">
    <property type="entry name" value="Secre_tail"/>
</dbReference>
<sequence length="191" mass="21101">YTFGDASYNTTGEYPYTFTSVDGCDSLVTLRLTVLPVSESEMTLELTTSELPYELKHNGETIYVVEEGTEPGTYWPEITIENGAANGCDSIINLTLTVKLGDALHLTDYEELEFWPNPIERGGKVVISADFSPAERTNLKIEVYNSIGQCVATHRPTGESLYVEDFHVSGMYLVKVTTGTGRLYVGHVIVK</sequence>
<feature type="non-terminal residue" evidence="2">
    <location>
        <position position="1"/>
    </location>
</feature>
<dbReference type="AlphaFoldDB" id="A0A9D9HS22"/>
<organism evidence="2 3">
    <name type="scientific">Candidatus Gallipaludibacter merdavium</name>
    <dbReference type="NCBI Taxonomy" id="2840839"/>
    <lineage>
        <taxon>Bacteria</taxon>
        <taxon>Pseudomonadati</taxon>
        <taxon>Bacteroidota</taxon>
        <taxon>Bacteroidia</taxon>
        <taxon>Bacteroidales</taxon>
        <taxon>Candidatus Gallipaludibacter</taxon>
    </lineage>
</organism>
<accession>A0A9D9HS22</accession>
<comment type="caution">
    <text evidence="2">The sequence shown here is derived from an EMBL/GenBank/DDBJ whole genome shotgun (WGS) entry which is preliminary data.</text>
</comment>
<protein>
    <submittedName>
        <fullName evidence="2">T9SS type A sorting domain-containing protein</fullName>
    </submittedName>
</protein>
<reference evidence="2" key="2">
    <citation type="journal article" date="2021" name="PeerJ">
        <title>Extensive microbial diversity within the chicken gut microbiome revealed by metagenomics and culture.</title>
        <authorList>
            <person name="Gilroy R."/>
            <person name="Ravi A."/>
            <person name="Getino M."/>
            <person name="Pursley I."/>
            <person name="Horton D.L."/>
            <person name="Alikhan N.F."/>
            <person name="Baker D."/>
            <person name="Gharbi K."/>
            <person name="Hall N."/>
            <person name="Watson M."/>
            <person name="Adriaenssens E.M."/>
            <person name="Foster-Nyarko E."/>
            <person name="Jarju S."/>
            <person name="Secka A."/>
            <person name="Antonio M."/>
            <person name="Oren A."/>
            <person name="Chaudhuri R.R."/>
            <person name="La Ragione R."/>
            <person name="Hildebrand F."/>
            <person name="Pallen M.J."/>
        </authorList>
    </citation>
    <scope>NUCLEOTIDE SEQUENCE</scope>
    <source>
        <strain evidence="2">G3-3990</strain>
    </source>
</reference>
<proteinExistence type="predicted"/>